<dbReference type="InterPro" id="IPR020846">
    <property type="entry name" value="MFS_dom"/>
</dbReference>
<proteinExistence type="predicted"/>
<sequence length="392" mass="41159">MMNVYKEIYKTPGSFAFSSAAFIGRMPRAMTGLGIIIMLSQFRGEYALSGTVAAIFSLSGAVLAPQVSRLVDRHGQRKILPIAAIVSASFMLALLFFARQNVPAWALLACAAFAGCMPSMSAMVKARWTPLLRGRPQLKAAYALEAVLDEVSFIIGPPLAIGLSVTWFPEAGLLCAVLLQLLGVGLFVMQTRTEPQIDQRVSHYDKSPLGIAGVRTLLILLLSMGIIVGTIDVVSIAFASQHGQAASASVVLSAYALGSFIGGLLFGAIKIDIPLGRQLLYSGIATLLTTLPLFFVGNITSLAITMLLSGVFFAPTLIVAMSLVERIVPGNQLTESFAWLGSGLNVGIAMGAAVSGWLVDGLGAHSGFAVALCAGGAVLVTVLVGQRYFSNC</sequence>
<reference evidence="6 7" key="1">
    <citation type="journal article" date="2014" name="Genome Announc.">
        <title>Draft Genome Sequence of Advenella kashmirensis Strain W13003, a Polycyclic Aromatic Hydrocarbon-Degrading Bacterium.</title>
        <authorList>
            <person name="Wang X."/>
            <person name="Jin D."/>
            <person name="Zhou L."/>
            <person name="Wu L."/>
            <person name="An W."/>
            <person name="Zhao L."/>
        </authorList>
    </citation>
    <scope>NUCLEOTIDE SEQUENCE [LARGE SCALE GENOMIC DNA]</scope>
    <source>
        <strain evidence="6 7">W13003</strain>
    </source>
</reference>
<keyword evidence="3 4" id="KW-0472">Membrane</keyword>
<dbReference type="SUPFAM" id="SSF103473">
    <property type="entry name" value="MFS general substrate transporter"/>
    <property type="match status" value="1"/>
</dbReference>
<dbReference type="HOGENOM" id="CLU_033532_0_1_4"/>
<feature type="transmembrane region" description="Helical" evidence="4">
    <location>
        <begin position="279"/>
        <end position="296"/>
    </location>
</feature>
<dbReference type="Pfam" id="PF07690">
    <property type="entry name" value="MFS_1"/>
    <property type="match status" value="1"/>
</dbReference>
<evidence type="ECO:0000313" key="6">
    <source>
        <dbReference type="EMBL" id="ETF01053.1"/>
    </source>
</evidence>
<dbReference type="InterPro" id="IPR011701">
    <property type="entry name" value="MFS"/>
</dbReference>
<feature type="transmembrane region" description="Helical" evidence="4">
    <location>
        <begin position="209"/>
        <end position="239"/>
    </location>
</feature>
<dbReference type="EMBL" id="AYXT01000012">
    <property type="protein sequence ID" value="ETF01053.1"/>
    <property type="molecule type" value="Genomic_DNA"/>
</dbReference>
<dbReference type="PATRIC" id="fig|1424334.3.peg.3491"/>
<feature type="transmembrane region" description="Helical" evidence="4">
    <location>
        <begin position="79"/>
        <end position="98"/>
    </location>
</feature>
<evidence type="ECO:0000256" key="4">
    <source>
        <dbReference type="SAM" id="Phobius"/>
    </source>
</evidence>
<feature type="transmembrane region" description="Helical" evidence="4">
    <location>
        <begin position="245"/>
        <end position="267"/>
    </location>
</feature>
<feature type="transmembrane region" description="Helical" evidence="4">
    <location>
        <begin position="167"/>
        <end position="188"/>
    </location>
</feature>
<dbReference type="Proteomes" id="UP000018733">
    <property type="component" value="Unassembled WGS sequence"/>
</dbReference>
<name>V8QP08_9BURK</name>
<gene>
    <name evidence="6" type="ORF">W822_17370</name>
</gene>
<accession>V8QP08</accession>
<evidence type="ECO:0000256" key="3">
    <source>
        <dbReference type="ARBA" id="ARBA00023136"/>
    </source>
</evidence>
<organism evidence="6 7">
    <name type="scientific">Advenella kashmirensis W13003</name>
    <dbReference type="NCBI Taxonomy" id="1424334"/>
    <lineage>
        <taxon>Bacteria</taxon>
        <taxon>Pseudomonadati</taxon>
        <taxon>Pseudomonadota</taxon>
        <taxon>Betaproteobacteria</taxon>
        <taxon>Burkholderiales</taxon>
        <taxon>Alcaligenaceae</taxon>
    </lineage>
</organism>
<dbReference type="PANTHER" id="PTHR23542">
    <property type="match status" value="1"/>
</dbReference>
<dbReference type="RefSeq" id="WP_024006412.1">
    <property type="nucleotide sequence ID" value="NZ_KI650981.1"/>
</dbReference>
<dbReference type="PANTHER" id="PTHR23542:SF1">
    <property type="entry name" value="MAJOR FACILITATOR SUPERFAMILY (MFS) PROFILE DOMAIN-CONTAINING PROTEIN"/>
    <property type="match status" value="1"/>
</dbReference>
<evidence type="ECO:0000259" key="5">
    <source>
        <dbReference type="PROSITE" id="PS50850"/>
    </source>
</evidence>
<dbReference type="OrthoDB" id="9180256at2"/>
<feature type="transmembrane region" description="Helical" evidence="4">
    <location>
        <begin position="336"/>
        <end position="359"/>
    </location>
</feature>
<evidence type="ECO:0000313" key="7">
    <source>
        <dbReference type="Proteomes" id="UP000018733"/>
    </source>
</evidence>
<dbReference type="AlphaFoldDB" id="V8QP08"/>
<feature type="transmembrane region" description="Helical" evidence="4">
    <location>
        <begin position="104"/>
        <end position="128"/>
    </location>
</feature>
<dbReference type="PROSITE" id="PS50850">
    <property type="entry name" value="MFS"/>
    <property type="match status" value="1"/>
</dbReference>
<dbReference type="Gene3D" id="1.20.1250.20">
    <property type="entry name" value="MFS general substrate transporter like domains"/>
    <property type="match status" value="2"/>
</dbReference>
<keyword evidence="7" id="KW-1185">Reference proteome</keyword>
<dbReference type="InterPro" id="IPR036259">
    <property type="entry name" value="MFS_trans_sf"/>
</dbReference>
<keyword evidence="2 4" id="KW-1133">Transmembrane helix</keyword>
<evidence type="ECO:0000256" key="1">
    <source>
        <dbReference type="ARBA" id="ARBA00022692"/>
    </source>
</evidence>
<protein>
    <submittedName>
        <fullName evidence="6">MFS transporter</fullName>
    </submittedName>
</protein>
<feature type="transmembrane region" description="Helical" evidence="4">
    <location>
        <begin position="302"/>
        <end position="324"/>
    </location>
</feature>
<comment type="caution">
    <text evidence="6">The sequence shown here is derived from an EMBL/GenBank/DDBJ whole genome shotgun (WGS) entry which is preliminary data.</text>
</comment>
<dbReference type="STRING" id="1424334.W822_17370"/>
<evidence type="ECO:0000256" key="2">
    <source>
        <dbReference type="ARBA" id="ARBA00022989"/>
    </source>
</evidence>
<dbReference type="GO" id="GO:0022857">
    <property type="term" value="F:transmembrane transporter activity"/>
    <property type="evidence" value="ECO:0007669"/>
    <property type="project" value="InterPro"/>
</dbReference>
<feature type="domain" description="Major facilitator superfamily (MFS) profile" evidence="5">
    <location>
        <begin position="209"/>
        <end position="392"/>
    </location>
</feature>
<dbReference type="eggNOG" id="COG2814">
    <property type="taxonomic scope" value="Bacteria"/>
</dbReference>
<feature type="transmembrane region" description="Helical" evidence="4">
    <location>
        <begin position="46"/>
        <end position="67"/>
    </location>
</feature>
<feature type="transmembrane region" description="Helical" evidence="4">
    <location>
        <begin position="365"/>
        <end position="385"/>
    </location>
</feature>
<keyword evidence="1 4" id="KW-0812">Transmembrane</keyword>